<reference evidence="3 4" key="1">
    <citation type="journal article" date="2017" name="PLoS ONE">
        <title>Development of a real-time PCR for detection of Staphylococcus pseudintermedius using a novel automated comparison of whole-genome sequences.</title>
        <authorList>
            <person name="Verstappen K.M."/>
            <person name="Huijbregts L."/>
            <person name="Spaninks M."/>
            <person name="Wagenaar J.A."/>
            <person name="Fluit A.C."/>
            <person name="Duim B."/>
        </authorList>
    </citation>
    <scope>NUCLEOTIDE SEQUENCE [LARGE SCALE GENOMIC DNA]</scope>
    <source>
        <strain evidence="3 4">215070706401-1</strain>
    </source>
</reference>
<evidence type="ECO:0000256" key="1">
    <source>
        <dbReference type="SAM" id="Phobius"/>
    </source>
</evidence>
<sequence length="444" mass="49669">MLTVTYDLVSARVSNIPNEPHQFRLRGLKQLTPDEQQALKRFVIQQRLAVSLNQAVHCTTEETRNHVAQLQSFWRAHHHQRPRPLHTLLGWLCILLMFAVPVYVAYHLSDWLQNQYVAPWIDAFSQHALFRPALIQALLFGDYGVLSLGTYSLVWALPVVVMLSLSSAVIEQSHLKQYIIWSIAPTMGKVGLEGTDIIPLLEGFGCNAAAIVQAGHQCQLCTRTRCMSLISFGTSCSYQIGATLSIFNVAHQTWLFIPYLLLVLIGGLLHNRIWYPSEQSFVAAQVSSHEPVVWPSLKRVLAQMWDSVKMFLFQALPIFIAICLIASALALTPILEMISKLFIPLLSLLHIPHELSPGLLFSMIRKDGMLLFNMGGGQFIQSLSAWQVLLLVFFGSTFTACSVTMTMVIRQLGFKEGGKMIGRQMVTSLACVAILGSITWLILL</sequence>
<feature type="domain" description="Nucleoside transporter/FeoB GTPase Gate" evidence="2">
    <location>
        <begin position="154"/>
        <end position="247"/>
    </location>
</feature>
<dbReference type="PANTHER" id="PTHR43185">
    <property type="entry name" value="FERROUS IRON TRANSPORT PROTEIN B"/>
    <property type="match status" value="1"/>
</dbReference>
<dbReference type="Proteomes" id="UP000218335">
    <property type="component" value="Unassembled WGS sequence"/>
</dbReference>
<evidence type="ECO:0000313" key="3">
    <source>
        <dbReference type="EMBL" id="PCF55336.1"/>
    </source>
</evidence>
<dbReference type="GO" id="GO:0015093">
    <property type="term" value="F:ferrous iron transmembrane transporter activity"/>
    <property type="evidence" value="ECO:0007669"/>
    <property type="project" value="TreeGrafter"/>
</dbReference>
<evidence type="ECO:0000259" key="2">
    <source>
        <dbReference type="Pfam" id="PF07670"/>
    </source>
</evidence>
<feature type="transmembrane region" description="Helical" evidence="1">
    <location>
        <begin position="311"/>
        <end position="334"/>
    </location>
</feature>
<comment type="caution">
    <text evidence="3">The sequence shown here is derived from an EMBL/GenBank/DDBJ whole genome shotgun (WGS) entry which is preliminary data.</text>
</comment>
<evidence type="ECO:0000313" key="4">
    <source>
        <dbReference type="Proteomes" id="UP000218335"/>
    </source>
</evidence>
<gene>
    <name evidence="3" type="ORF">B5C08_06720</name>
</gene>
<dbReference type="InterPro" id="IPR050860">
    <property type="entry name" value="FeoB_GTPase"/>
</dbReference>
<dbReference type="AlphaFoldDB" id="A0A2A4GXS9"/>
<dbReference type="RefSeq" id="WP_096638124.1">
    <property type="nucleotide sequence ID" value="NZ_MWRM01000007.1"/>
</dbReference>
<feature type="transmembrane region" description="Helical" evidence="1">
    <location>
        <begin position="421"/>
        <end position="443"/>
    </location>
</feature>
<keyword evidence="1" id="KW-1133">Transmembrane helix</keyword>
<dbReference type="Pfam" id="PF07670">
    <property type="entry name" value="Gate"/>
    <property type="match status" value="1"/>
</dbReference>
<dbReference type="GO" id="GO:0005886">
    <property type="term" value="C:plasma membrane"/>
    <property type="evidence" value="ECO:0007669"/>
    <property type="project" value="TreeGrafter"/>
</dbReference>
<keyword evidence="1" id="KW-0812">Transmembrane</keyword>
<dbReference type="InterPro" id="IPR011642">
    <property type="entry name" value="Gate_dom"/>
</dbReference>
<organism evidence="3 4">
    <name type="scientific">Staphylococcus delphini</name>
    <dbReference type="NCBI Taxonomy" id="53344"/>
    <lineage>
        <taxon>Bacteria</taxon>
        <taxon>Bacillati</taxon>
        <taxon>Bacillota</taxon>
        <taxon>Bacilli</taxon>
        <taxon>Bacillales</taxon>
        <taxon>Staphylococcaceae</taxon>
        <taxon>Staphylococcus</taxon>
        <taxon>Staphylococcus intermedius group</taxon>
    </lineage>
</organism>
<feature type="transmembrane region" description="Helical" evidence="1">
    <location>
        <begin position="384"/>
        <end position="409"/>
    </location>
</feature>
<proteinExistence type="predicted"/>
<keyword evidence="1" id="KW-0472">Membrane</keyword>
<protein>
    <submittedName>
        <fullName evidence="3">Transporter</fullName>
    </submittedName>
</protein>
<feature type="transmembrane region" description="Helical" evidence="1">
    <location>
        <begin position="148"/>
        <end position="170"/>
    </location>
</feature>
<accession>A0A2A4GXS9</accession>
<dbReference type="EMBL" id="MWUU01000007">
    <property type="protein sequence ID" value="PCF55336.1"/>
    <property type="molecule type" value="Genomic_DNA"/>
</dbReference>
<name>A0A2A4GXS9_9STAP</name>
<dbReference type="PANTHER" id="PTHR43185:SF1">
    <property type="entry name" value="FE(2+) TRANSPORTER FEOB"/>
    <property type="match status" value="1"/>
</dbReference>
<feature type="transmembrane region" description="Helical" evidence="1">
    <location>
        <begin position="254"/>
        <end position="275"/>
    </location>
</feature>
<feature type="transmembrane region" description="Helical" evidence="1">
    <location>
        <begin position="341"/>
        <end position="364"/>
    </location>
</feature>
<feature type="transmembrane region" description="Helical" evidence="1">
    <location>
        <begin position="85"/>
        <end position="106"/>
    </location>
</feature>